<dbReference type="EMBL" id="CZKB01000025">
    <property type="protein sequence ID" value="CUR61891.1"/>
    <property type="molecule type" value="Genomic_DNA"/>
</dbReference>
<evidence type="ECO:0000313" key="2">
    <source>
        <dbReference type="EMBL" id="CUR61891.1"/>
    </source>
</evidence>
<organism evidence="2">
    <name type="scientific">metagenome</name>
    <dbReference type="NCBI Taxonomy" id="256318"/>
    <lineage>
        <taxon>unclassified sequences</taxon>
        <taxon>metagenomes</taxon>
    </lineage>
</organism>
<dbReference type="AlphaFoldDB" id="A0A2P2CIZ4"/>
<feature type="transmembrane region" description="Helical" evidence="1">
    <location>
        <begin position="12"/>
        <end position="31"/>
    </location>
</feature>
<feature type="transmembrane region" description="Helical" evidence="1">
    <location>
        <begin position="43"/>
        <end position="66"/>
    </location>
</feature>
<sequence>MREGDAVAAGRRTWLYVMALAWAFFGLATMVDGRTLLGAVQLLLAVANLAAASSPRFAAFAGAPLFRRRRILGGPPR</sequence>
<protein>
    <submittedName>
        <fullName evidence="2">Uncharacterized protein</fullName>
    </submittedName>
</protein>
<keyword evidence="1" id="KW-1133">Transmembrane helix</keyword>
<gene>
    <name evidence="2" type="ORF">NOCA150191</name>
</gene>
<accession>A0A2P2CIZ4</accession>
<evidence type="ECO:0000256" key="1">
    <source>
        <dbReference type="SAM" id="Phobius"/>
    </source>
</evidence>
<keyword evidence="1" id="KW-0812">Transmembrane</keyword>
<reference evidence="2" key="1">
    <citation type="submission" date="2015-08" db="EMBL/GenBank/DDBJ databases">
        <authorList>
            <person name="Babu N.S."/>
            <person name="Beckwith C.J."/>
            <person name="Beseler K.G."/>
            <person name="Brison A."/>
            <person name="Carone J.V."/>
            <person name="Caskin T.P."/>
            <person name="Diamond M."/>
            <person name="Durham M.E."/>
            <person name="Foxe J.M."/>
            <person name="Go M."/>
            <person name="Henderson B.A."/>
            <person name="Jones I.B."/>
            <person name="McGettigan J.A."/>
            <person name="Micheletti S.J."/>
            <person name="Nasrallah M.E."/>
            <person name="Ortiz D."/>
            <person name="Piller C.R."/>
            <person name="Privatt S.R."/>
            <person name="Schneider S.L."/>
            <person name="Sharp S."/>
            <person name="Smith T.C."/>
            <person name="Stanton J.D."/>
            <person name="Ullery H.E."/>
            <person name="Wilson R.J."/>
            <person name="Serrano M.G."/>
            <person name="Buck G."/>
            <person name="Lee V."/>
            <person name="Wang Y."/>
            <person name="Carvalho R."/>
            <person name="Voegtly L."/>
            <person name="Shi R."/>
            <person name="Duckworth R."/>
            <person name="Johnson A."/>
            <person name="Loviza R."/>
            <person name="Walstead R."/>
            <person name="Shah Z."/>
            <person name="Kiflezghi M."/>
            <person name="Wade K."/>
            <person name="Ball S.L."/>
            <person name="Bradley K.W."/>
            <person name="Asai D.J."/>
            <person name="Bowman C.A."/>
            <person name="Russell D.A."/>
            <person name="Pope W.H."/>
            <person name="Jacobs-Sera D."/>
            <person name="Hendrix R.W."/>
            <person name="Hatfull G.F."/>
        </authorList>
    </citation>
    <scope>NUCLEOTIDE SEQUENCE</scope>
</reference>
<name>A0A2P2CIZ4_9ZZZZ</name>
<proteinExistence type="predicted"/>
<keyword evidence="1" id="KW-0472">Membrane</keyword>